<feature type="coiled-coil region" evidence="1">
    <location>
        <begin position="10"/>
        <end position="38"/>
    </location>
</feature>
<reference evidence="2" key="1">
    <citation type="journal article" date="2014" name="Front. Microbiol.">
        <title>High frequency of phylogenetically diverse reductive dehalogenase-homologous genes in deep subseafloor sedimentary metagenomes.</title>
        <authorList>
            <person name="Kawai M."/>
            <person name="Futagami T."/>
            <person name="Toyoda A."/>
            <person name="Takaki Y."/>
            <person name="Nishi S."/>
            <person name="Hori S."/>
            <person name="Arai W."/>
            <person name="Tsubouchi T."/>
            <person name="Morono Y."/>
            <person name="Uchiyama I."/>
            <person name="Ito T."/>
            <person name="Fujiyama A."/>
            <person name="Inagaki F."/>
            <person name="Takami H."/>
        </authorList>
    </citation>
    <scope>NUCLEOTIDE SEQUENCE</scope>
    <source>
        <strain evidence="2">Expedition CK06-06</strain>
    </source>
</reference>
<evidence type="ECO:0000256" key="1">
    <source>
        <dbReference type="SAM" id="Coils"/>
    </source>
</evidence>
<accession>X1BFM8</accession>
<keyword evidence="1" id="KW-0175">Coiled coil</keyword>
<evidence type="ECO:0000313" key="2">
    <source>
        <dbReference type="EMBL" id="GAG94749.1"/>
    </source>
</evidence>
<dbReference type="AlphaFoldDB" id="X1BFM8"/>
<gene>
    <name evidence="2" type="ORF">S01H4_44885</name>
</gene>
<feature type="non-terminal residue" evidence="2">
    <location>
        <position position="61"/>
    </location>
</feature>
<name>X1BFM8_9ZZZZ</name>
<dbReference type="EMBL" id="BART01024938">
    <property type="protein sequence ID" value="GAG94749.1"/>
    <property type="molecule type" value="Genomic_DNA"/>
</dbReference>
<organism evidence="2">
    <name type="scientific">marine sediment metagenome</name>
    <dbReference type="NCBI Taxonomy" id="412755"/>
    <lineage>
        <taxon>unclassified sequences</taxon>
        <taxon>metagenomes</taxon>
        <taxon>ecological metagenomes</taxon>
    </lineage>
</organism>
<sequence length="61" mass="7221">MSKSKEERLLDKAADRVIREKEREEEKEAEEFAEIIQKCKNLSFPKRGEIIEVKVVQTTKE</sequence>
<protein>
    <submittedName>
        <fullName evidence="2">Uncharacterized protein</fullName>
    </submittedName>
</protein>
<proteinExistence type="predicted"/>
<comment type="caution">
    <text evidence="2">The sequence shown here is derived from an EMBL/GenBank/DDBJ whole genome shotgun (WGS) entry which is preliminary data.</text>
</comment>